<feature type="domain" description="GCVT N-terminal" evidence="1">
    <location>
        <begin position="42"/>
        <end position="245"/>
    </location>
</feature>
<gene>
    <name evidence="2" type="ORF">SAMN04487946_104145</name>
</gene>
<name>A0A1H3FUG5_9EURY</name>
<dbReference type="STRING" id="660517.SAMN04487946_104145"/>
<sequence>MTQSLDSALQQADSPLEFVRSPARGADSGHLRLFQDLPDEVTNWREEQAAWADSVGLADLSHHMTDLHVEGPDALDLFANLGINDFASFEPGQAKQFVACSPDGYLIGDGILFHLDDDEFNLVGYGPINWVEYHAETGDYDVDTERDEHGGMRESPPKTFRYQVQGPDALELIKEVVDGDLPEVPFFNFREVSIAGHQINALRHGMLNEPGFEFFGPWEYAEDVRSTIMQAGQDYDIRRIGAKAYPTNVITAAWMSIPLPAIYHDNETVREYREWLDVNSFEGALAIGGSHDSEDITDHYLTPVEAGHERFIDFDHDFIGKEALREEVENNERTRVTLVWDGEDTEDLYGSLFDDDETYRYTELPVADWALTQNDKVLKDGEQVGIACNTRYLYFENRMFSLCSIDTELAEPGTEVTIVWGEPDSKNPRVEHHEQTEITAEVAPAPYFEDKRKTANYNVN</sequence>
<dbReference type="Gene3D" id="3.30.1360.120">
    <property type="entry name" value="Probable tRNA modification gtpase trme, domain 1"/>
    <property type="match status" value="1"/>
</dbReference>
<dbReference type="RefSeq" id="WP_089766718.1">
    <property type="nucleotide sequence ID" value="NZ_FNPB01000004.1"/>
</dbReference>
<evidence type="ECO:0000313" key="2">
    <source>
        <dbReference type="EMBL" id="SDX93794.1"/>
    </source>
</evidence>
<keyword evidence="3" id="KW-1185">Reference proteome</keyword>
<dbReference type="GO" id="GO:0032259">
    <property type="term" value="P:methylation"/>
    <property type="evidence" value="ECO:0007669"/>
    <property type="project" value="UniProtKB-KW"/>
</dbReference>
<keyword evidence="2" id="KW-0489">Methyltransferase</keyword>
<dbReference type="GO" id="GO:0008168">
    <property type="term" value="F:methyltransferase activity"/>
    <property type="evidence" value="ECO:0007669"/>
    <property type="project" value="UniProtKB-KW"/>
</dbReference>
<dbReference type="InterPro" id="IPR029043">
    <property type="entry name" value="GcvT/YgfZ_C"/>
</dbReference>
<organism evidence="2 3">
    <name type="scientific">Halobellus clavatus</name>
    <dbReference type="NCBI Taxonomy" id="660517"/>
    <lineage>
        <taxon>Archaea</taxon>
        <taxon>Methanobacteriati</taxon>
        <taxon>Methanobacteriota</taxon>
        <taxon>Stenosarchaea group</taxon>
        <taxon>Halobacteria</taxon>
        <taxon>Halobacteriales</taxon>
        <taxon>Haloferacaceae</taxon>
        <taxon>Halobellus</taxon>
    </lineage>
</organism>
<dbReference type="InterPro" id="IPR006222">
    <property type="entry name" value="GCVT_N"/>
</dbReference>
<dbReference type="OrthoDB" id="2001at2157"/>
<reference evidence="3" key="1">
    <citation type="submission" date="2016-10" db="EMBL/GenBank/DDBJ databases">
        <authorList>
            <person name="Varghese N."/>
            <person name="Submissions S."/>
        </authorList>
    </citation>
    <scope>NUCLEOTIDE SEQUENCE [LARGE SCALE GENOMIC DNA]</scope>
    <source>
        <strain evidence="3">CGMCC 1.10118</strain>
    </source>
</reference>
<accession>A0A1H3FUG5</accession>
<dbReference type="Pfam" id="PF01571">
    <property type="entry name" value="GCV_T"/>
    <property type="match status" value="1"/>
</dbReference>
<dbReference type="EMBL" id="FNPB01000004">
    <property type="protein sequence ID" value="SDX93794.1"/>
    <property type="molecule type" value="Genomic_DNA"/>
</dbReference>
<dbReference type="GO" id="GO:0005829">
    <property type="term" value="C:cytosol"/>
    <property type="evidence" value="ECO:0007669"/>
    <property type="project" value="TreeGrafter"/>
</dbReference>
<dbReference type="Proteomes" id="UP000199170">
    <property type="component" value="Unassembled WGS sequence"/>
</dbReference>
<evidence type="ECO:0000259" key="1">
    <source>
        <dbReference type="Pfam" id="PF01571"/>
    </source>
</evidence>
<protein>
    <submittedName>
        <fullName evidence="2">Glycine cleavage system T protein (Aminomethyltransferase)</fullName>
    </submittedName>
</protein>
<dbReference type="PANTHER" id="PTHR43757">
    <property type="entry name" value="AMINOMETHYLTRANSFERASE"/>
    <property type="match status" value="1"/>
</dbReference>
<keyword evidence="2" id="KW-0808">Transferase</keyword>
<dbReference type="SUPFAM" id="SSF103025">
    <property type="entry name" value="Folate-binding domain"/>
    <property type="match status" value="1"/>
</dbReference>
<dbReference type="InterPro" id="IPR027266">
    <property type="entry name" value="TrmE/GcvT-like"/>
</dbReference>
<dbReference type="AlphaFoldDB" id="A0A1H3FUG5"/>
<dbReference type="InterPro" id="IPR028896">
    <property type="entry name" value="GcvT/YgfZ/DmdA"/>
</dbReference>
<proteinExistence type="predicted"/>
<evidence type="ECO:0000313" key="3">
    <source>
        <dbReference type="Proteomes" id="UP000199170"/>
    </source>
</evidence>
<dbReference type="SUPFAM" id="SSF101790">
    <property type="entry name" value="Aminomethyltransferase beta-barrel domain"/>
    <property type="match status" value="1"/>
</dbReference>
<dbReference type="PANTHER" id="PTHR43757:SF2">
    <property type="entry name" value="AMINOMETHYLTRANSFERASE, MITOCHONDRIAL"/>
    <property type="match status" value="1"/>
</dbReference>